<keyword evidence="1" id="KW-0472">Membrane</keyword>
<keyword evidence="3" id="KW-1185">Reference proteome</keyword>
<reference evidence="2 3" key="1">
    <citation type="journal article" date="2024" name="Nat. Commun.">
        <title>Phylogenomics reveals the evolutionary origins of lichenization in chlorophyte algae.</title>
        <authorList>
            <person name="Puginier C."/>
            <person name="Libourel C."/>
            <person name="Otte J."/>
            <person name="Skaloud P."/>
            <person name="Haon M."/>
            <person name="Grisel S."/>
            <person name="Petersen M."/>
            <person name="Berrin J.G."/>
            <person name="Delaux P.M."/>
            <person name="Dal Grande F."/>
            <person name="Keller J."/>
        </authorList>
    </citation>
    <scope>NUCLEOTIDE SEQUENCE [LARGE SCALE GENOMIC DNA]</scope>
    <source>
        <strain evidence="2 3">SAG 2043</strain>
    </source>
</reference>
<dbReference type="EMBL" id="JALJOR010000008">
    <property type="protein sequence ID" value="KAK9812766.1"/>
    <property type="molecule type" value="Genomic_DNA"/>
</dbReference>
<protein>
    <submittedName>
        <fullName evidence="2">Uncharacterized protein</fullName>
    </submittedName>
</protein>
<proteinExistence type="predicted"/>
<organism evidence="2 3">
    <name type="scientific">[Myrmecia] bisecta</name>
    <dbReference type="NCBI Taxonomy" id="41462"/>
    <lineage>
        <taxon>Eukaryota</taxon>
        <taxon>Viridiplantae</taxon>
        <taxon>Chlorophyta</taxon>
        <taxon>core chlorophytes</taxon>
        <taxon>Trebouxiophyceae</taxon>
        <taxon>Trebouxiales</taxon>
        <taxon>Trebouxiaceae</taxon>
        <taxon>Myrmecia</taxon>
    </lineage>
</organism>
<keyword evidence="1" id="KW-1133">Transmembrane helix</keyword>
<dbReference type="Proteomes" id="UP001489004">
    <property type="component" value="Unassembled WGS sequence"/>
</dbReference>
<gene>
    <name evidence="2" type="ORF">WJX72_003384</name>
</gene>
<keyword evidence="1" id="KW-0812">Transmembrane</keyword>
<evidence type="ECO:0000313" key="3">
    <source>
        <dbReference type="Proteomes" id="UP001489004"/>
    </source>
</evidence>
<dbReference type="AlphaFoldDB" id="A0AAW1PTE9"/>
<sequence>MYVARVASVAFFWDRLRVAFQPAFVIVYVLIWVAAIVLRSQLGPDDNRGEECALIATCVMLALAFIATCIGGVYKCCTVDCPNLGPIFRNFNRLPLSSTSKYHEFLFAAVLDGPTQGME</sequence>
<name>A0AAW1PTE9_9CHLO</name>
<comment type="caution">
    <text evidence="2">The sequence shown here is derived from an EMBL/GenBank/DDBJ whole genome shotgun (WGS) entry which is preliminary data.</text>
</comment>
<evidence type="ECO:0000313" key="2">
    <source>
        <dbReference type="EMBL" id="KAK9812766.1"/>
    </source>
</evidence>
<feature type="transmembrane region" description="Helical" evidence="1">
    <location>
        <begin position="20"/>
        <end position="40"/>
    </location>
</feature>
<feature type="transmembrane region" description="Helical" evidence="1">
    <location>
        <begin position="52"/>
        <end position="74"/>
    </location>
</feature>
<evidence type="ECO:0000256" key="1">
    <source>
        <dbReference type="SAM" id="Phobius"/>
    </source>
</evidence>
<accession>A0AAW1PTE9</accession>